<dbReference type="InterPro" id="IPR003618">
    <property type="entry name" value="TFIIS_cen_dom"/>
</dbReference>
<name>A0ABP0KYH2_9DINO</name>
<evidence type="ECO:0000313" key="8">
    <source>
        <dbReference type="Proteomes" id="UP001642464"/>
    </source>
</evidence>
<feature type="region of interest" description="Disordered" evidence="5">
    <location>
        <begin position="546"/>
        <end position="682"/>
    </location>
</feature>
<feature type="region of interest" description="Disordered" evidence="5">
    <location>
        <begin position="451"/>
        <end position="502"/>
    </location>
</feature>
<dbReference type="PANTHER" id="PTHR11477:SF0">
    <property type="entry name" value="IP08861P-RELATED"/>
    <property type="match status" value="1"/>
</dbReference>
<evidence type="ECO:0000256" key="3">
    <source>
        <dbReference type="ARBA" id="ARBA00022833"/>
    </source>
</evidence>
<evidence type="ECO:0000313" key="7">
    <source>
        <dbReference type="EMBL" id="CAK9031946.1"/>
    </source>
</evidence>
<comment type="caution">
    <text evidence="7">The sequence shown here is derived from an EMBL/GenBank/DDBJ whole genome shotgun (WGS) entry which is preliminary data.</text>
</comment>
<dbReference type="Proteomes" id="UP001642464">
    <property type="component" value="Unassembled WGS sequence"/>
</dbReference>
<evidence type="ECO:0000256" key="4">
    <source>
        <dbReference type="ARBA" id="ARBA00023242"/>
    </source>
</evidence>
<evidence type="ECO:0000256" key="2">
    <source>
        <dbReference type="ARBA" id="ARBA00022771"/>
    </source>
</evidence>
<keyword evidence="2" id="KW-0863">Zinc-finger</keyword>
<evidence type="ECO:0000259" key="6">
    <source>
        <dbReference type="PROSITE" id="PS51321"/>
    </source>
</evidence>
<feature type="region of interest" description="Disordered" evidence="5">
    <location>
        <begin position="746"/>
        <end position="814"/>
    </location>
</feature>
<feature type="domain" description="TFIIS central" evidence="6">
    <location>
        <begin position="782"/>
        <end position="914"/>
    </location>
</feature>
<keyword evidence="4" id="KW-0539">Nucleus</keyword>
<dbReference type="PANTHER" id="PTHR11477">
    <property type="entry name" value="TRANSCRIPTION FACTOR S-II ZINC FINGER DOMAIN-CONTAINING PROTEIN"/>
    <property type="match status" value="1"/>
</dbReference>
<evidence type="ECO:0000256" key="5">
    <source>
        <dbReference type="SAM" id="MobiDB-lite"/>
    </source>
</evidence>
<feature type="compositionally biased region" description="Acidic residues" evidence="5">
    <location>
        <begin position="582"/>
        <end position="593"/>
    </location>
</feature>
<dbReference type="SMART" id="SM00510">
    <property type="entry name" value="TFS2M"/>
    <property type="match status" value="1"/>
</dbReference>
<organism evidence="7 8">
    <name type="scientific">Durusdinium trenchii</name>
    <dbReference type="NCBI Taxonomy" id="1381693"/>
    <lineage>
        <taxon>Eukaryota</taxon>
        <taxon>Sar</taxon>
        <taxon>Alveolata</taxon>
        <taxon>Dinophyceae</taxon>
        <taxon>Suessiales</taxon>
        <taxon>Symbiodiniaceae</taxon>
        <taxon>Durusdinium</taxon>
    </lineage>
</organism>
<keyword evidence="8" id="KW-1185">Reference proteome</keyword>
<reference evidence="7 8" key="1">
    <citation type="submission" date="2024-02" db="EMBL/GenBank/DDBJ databases">
        <authorList>
            <person name="Chen Y."/>
            <person name="Shah S."/>
            <person name="Dougan E. K."/>
            <person name="Thang M."/>
            <person name="Chan C."/>
        </authorList>
    </citation>
    <scope>NUCLEOTIDE SEQUENCE [LARGE SCALE GENOMIC DNA]</scope>
</reference>
<feature type="compositionally biased region" description="Pro residues" evidence="5">
    <location>
        <begin position="477"/>
        <end position="491"/>
    </location>
</feature>
<protein>
    <recommendedName>
        <fullName evidence="6">TFIIS central domain-containing protein</fullName>
    </recommendedName>
</protein>
<dbReference type="SUPFAM" id="SSF46942">
    <property type="entry name" value="Elongation factor TFIIS domain 2"/>
    <property type="match status" value="1"/>
</dbReference>
<dbReference type="Pfam" id="PF07500">
    <property type="entry name" value="TFIIS_M"/>
    <property type="match status" value="1"/>
</dbReference>
<gene>
    <name evidence="7" type="ORF">SCF082_LOCUS19853</name>
</gene>
<feature type="compositionally biased region" description="Basic residues" evidence="5">
    <location>
        <begin position="28"/>
        <end position="40"/>
    </location>
</feature>
<accession>A0ABP0KYH2</accession>
<dbReference type="EMBL" id="CAXAMM010013670">
    <property type="protein sequence ID" value="CAK9031946.1"/>
    <property type="molecule type" value="Genomic_DNA"/>
</dbReference>
<feature type="compositionally biased region" description="Acidic residues" evidence="5">
    <location>
        <begin position="669"/>
        <end position="680"/>
    </location>
</feature>
<dbReference type="InterPro" id="IPR036575">
    <property type="entry name" value="TFIIS_cen_dom_sf"/>
</dbReference>
<proteinExistence type="predicted"/>
<feature type="region of interest" description="Disordered" evidence="5">
    <location>
        <begin position="28"/>
        <end position="50"/>
    </location>
</feature>
<keyword evidence="1" id="KW-0479">Metal-binding</keyword>
<dbReference type="Gene3D" id="1.10.472.30">
    <property type="entry name" value="Transcription elongation factor S-II, central domain"/>
    <property type="match status" value="1"/>
</dbReference>
<sequence length="961" mass="107383">MAAEAHGFPPCSQPQHRRHCWSWAVRRPGSRPRKRSQRRLRGPDGIRPGSRVHELLQEEVDILQLQAEMASKADEAVRRGHRCDSSVFDGEVLCVSMPSCSARRRHMEHELSRWGFPAPRFVEAFGPEDEEVLKWFNSPRVAKFPPCFRCGLVSECCCANNDMLQEQIANWLSFRKAWAEIANSKKEWHLLVEDDLKFTHKAAECWNELVTRDLLIEFSGTPCVLRCGWQLGVEYFDEDPAELLPDVVRMSNHCSLMNRSMAQELLLGSEDHISATSDVFTHEIVAPNHNHLTMFPPISYDLSFALKVPSLIRPKGTREDDLHHAMAVERARRVEPENIRLWLQTLVWIREANCPPGEIVKGWAKLTDGQEEFPVRARNLVQSGLWCWIETDQFLELPEPSWRNILGCEVVCDLREPPSWIYAAYRFFVGPAAFRPRDFRHVGLEAQTPLIQAAPEQDPRPSQEPLLPDSSDEEDFPPQPAEPAEPLPVEPAEPAEDPPMMRPMQPMLQLEEAPTPPVVPAVPPLPPLKKEAKVPKVPSLSFMGLRPSLQGCSGLGAPPPEEPGMSQPEAEAPCLPSQWEPEGPDSSDEELEEVSAPCPPAAEPNEQPEVIPHESPEQQEQEPQAASGDLSEDHTEMKASGIGTKPAESSEPELVRQPPQFDRSKTEGEEMDSSDEDLLSEEVFHDGLNSMLVLSSDSDCEVLEKLPSEAAILEHIYRPSSTPTLELRRITPKEVKVPEAFVPERPQTAPETLEAVPKAPKAPKAKKPTPKGSSGLQALFRQRREEQEKVPQTLQDGPSGASCEAANARPPDTKSVTLLEEVGVLPSLAQRVAAAADRLAKVTGKPTVQRLRSLVFNLRKNPDLLQQVNAETITVTELLYMSSEELAGSELRKRRRLLEQEALKDIVLQDHSTFLVQCRSCGSDAQGVMARSASALEDEGWSQMSIRGHCQKCGHVWLDRG</sequence>
<evidence type="ECO:0000256" key="1">
    <source>
        <dbReference type="ARBA" id="ARBA00022723"/>
    </source>
</evidence>
<dbReference type="PROSITE" id="PS51321">
    <property type="entry name" value="TFIIS_CENTRAL"/>
    <property type="match status" value="1"/>
</dbReference>
<keyword evidence="3" id="KW-0862">Zinc</keyword>